<evidence type="ECO:0000313" key="2">
    <source>
        <dbReference type="EMBL" id="CAF1287586.1"/>
    </source>
</evidence>
<accession>A0A815CNL8</accession>
<name>A0A815CNL8_9BILA</name>
<reference evidence="2" key="1">
    <citation type="submission" date="2021-02" db="EMBL/GenBank/DDBJ databases">
        <authorList>
            <person name="Nowell W R."/>
        </authorList>
    </citation>
    <scope>NUCLEOTIDE SEQUENCE</scope>
</reference>
<proteinExistence type="predicted"/>
<keyword evidence="3" id="KW-1185">Reference proteome</keyword>
<gene>
    <name evidence="2" type="ORF">JXQ802_LOCUS28822</name>
    <name evidence="1" type="ORF">PYM288_LOCUS19188</name>
</gene>
<protein>
    <submittedName>
        <fullName evidence="2">Uncharacterized protein</fullName>
    </submittedName>
</protein>
<evidence type="ECO:0000313" key="3">
    <source>
        <dbReference type="Proteomes" id="UP000663870"/>
    </source>
</evidence>
<dbReference type="Proteomes" id="UP000663854">
    <property type="component" value="Unassembled WGS sequence"/>
</dbReference>
<sequence>MLSDDFDNLQSLPNIAMTIRRSINRSRERTFLEPYLATIDGLMRKIARENLQCRFKQYPNEIIINSNLKYDWADLVDFGHTDKCRFYTTGAGPFYLRVFRPNPIHNGTNWIKRDRQGAEVAFLVGKNIKSRLLDAWHKDINENFAKWENNTQY</sequence>
<dbReference type="Proteomes" id="UP000663870">
    <property type="component" value="Unassembled WGS sequence"/>
</dbReference>
<dbReference type="EMBL" id="CAJNOH010000626">
    <property type="protein sequence ID" value="CAF1091282.1"/>
    <property type="molecule type" value="Genomic_DNA"/>
</dbReference>
<comment type="caution">
    <text evidence="2">The sequence shown here is derived from an EMBL/GenBank/DDBJ whole genome shotgun (WGS) entry which is preliminary data.</text>
</comment>
<dbReference type="EMBL" id="CAJNOL010001100">
    <property type="protein sequence ID" value="CAF1287586.1"/>
    <property type="molecule type" value="Genomic_DNA"/>
</dbReference>
<dbReference type="AlphaFoldDB" id="A0A815CNL8"/>
<evidence type="ECO:0000313" key="1">
    <source>
        <dbReference type="EMBL" id="CAF1091282.1"/>
    </source>
</evidence>
<organism evidence="2 3">
    <name type="scientific">Rotaria sordida</name>
    <dbReference type="NCBI Taxonomy" id="392033"/>
    <lineage>
        <taxon>Eukaryota</taxon>
        <taxon>Metazoa</taxon>
        <taxon>Spiralia</taxon>
        <taxon>Gnathifera</taxon>
        <taxon>Rotifera</taxon>
        <taxon>Eurotatoria</taxon>
        <taxon>Bdelloidea</taxon>
        <taxon>Philodinida</taxon>
        <taxon>Philodinidae</taxon>
        <taxon>Rotaria</taxon>
    </lineage>
</organism>